<feature type="transmembrane region" description="Helical" evidence="6">
    <location>
        <begin position="231"/>
        <end position="248"/>
    </location>
</feature>
<gene>
    <name evidence="7" type="ORF">P7D43_13905</name>
</gene>
<dbReference type="PANTHER" id="PTHR30250">
    <property type="entry name" value="PST FAMILY PREDICTED COLANIC ACID TRANSPORTER"/>
    <property type="match status" value="1"/>
</dbReference>
<feature type="transmembrane region" description="Helical" evidence="6">
    <location>
        <begin position="208"/>
        <end position="225"/>
    </location>
</feature>
<feature type="transmembrane region" description="Helical" evidence="6">
    <location>
        <begin position="12"/>
        <end position="35"/>
    </location>
</feature>
<evidence type="ECO:0000256" key="1">
    <source>
        <dbReference type="ARBA" id="ARBA00004651"/>
    </source>
</evidence>
<reference evidence="7" key="1">
    <citation type="submission" date="2023-03" db="EMBL/GenBank/DDBJ databases">
        <authorList>
            <person name="Shen W."/>
            <person name="Cai J."/>
        </authorList>
    </citation>
    <scope>NUCLEOTIDE SEQUENCE</scope>
    <source>
        <strain evidence="7">P33-2</strain>
    </source>
</reference>
<comment type="caution">
    <text evidence="7">The sequence shown here is derived from an EMBL/GenBank/DDBJ whole genome shotgun (WGS) entry which is preliminary data.</text>
</comment>
<evidence type="ECO:0000256" key="6">
    <source>
        <dbReference type="SAM" id="Phobius"/>
    </source>
</evidence>
<dbReference type="GO" id="GO:0005886">
    <property type="term" value="C:plasma membrane"/>
    <property type="evidence" value="ECO:0007669"/>
    <property type="project" value="UniProtKB-SubCell"/>
</dbReference>
<evidence type="ECO:0000256" key="5">
    <source>
        <dbReference type="ARBA" id="ARBA00023136"/>
    </source>
</evidence>
<accession>A0A2N8Q2M1</accession>
<feature type="transmembrane region" description="Helical" evidence="6">
    <location>
        <begin position="352"/>
        <end position="370"/>
    </location>
</feature>
<evidence type="ECO:0000256" key="2">
    <source>
        <dbReference type="ARBA" id="ARBA00022475"/>
    </source>
</evidence>
<evidence type="ECO:0000313" key="7">
    <source>
        <dbReference type="EMBL" id="MDT2403463.1"/>
    </source>
</evidence>
<proteinExistence type="predicted"/>
<feature type="transmembrane region" description="Helical" evidence="6">
    <location>
        <begin position="104"/>
        <end position="129"/>
    </location>
</feature>
<feature type="transmembrane region" description="Helical" evidence="6">
    <location>
        <begin position="78"/>
        <end position="98"/>
    </location>
</feature>
<feature type="transmembrane region" description="Helical" evidence="6">
    <location>
        <begin position="409"/>
        <end position="429"/>
    </location>
</feature>
<dbReference type="Pfam" id="PF01943">
    <property type="entry name" value="Polysacc_synt"/>
    <property type="match status" value="1"/>
</dbReference>
<feature type="transmembrane region" description="Helical" evidence="6">
    <location>
        <begin position="289"/>
        <end position="312"/>
    </location>
</feature>
<feature type="transmembrane region" description="Helical" evidence="6">
    <location>
        <begin position="435"/>
        <end position="457"/>
    </location>
</feature>
<dbReference type="AlphaFoldDB" id="A0A2N8Q2M1"/>
<feature type="transmembrane region" description="Helical" evidence="6">
    <location>
        <begin position="376"/>
        <end position="397"/>
    </location>
</feature>
<feature type="transmembrane region" description="Helical" evidence="6">
    <location>
        <begin position="318"/>
        <end position="340"/>
    </location>
</feature>
<evidence type="ECO:0000313" key="8">
    <source>
        <dbReference type="Proteomes" id="UP001260773"/>
    </source>
</evidence>
<evidence type="ECO:0000256" key="4">
    <source>
        <dbReference type="ARBA" id="ARBA00022989"/>
    </source>
</evidence>
<comment type="subcellular location">
    <subcellularLocation>
        <location evidence="1">Cell membrane</location>
        <topology evidence="1">Multi-pass membrane protein</topology>
    </subcellularLocation>
</comment>
<protein>
    <submittedName>
        <fullName evidence="7">Oligosaccharide flippase family protein</fullName>
    </submittedName>
</protein>
<dbReference type="InterPro" id="IPR050833">
    <property type="entry name" value="Poly_Biosynth_Transport"/>
</dbReference>
<dbReference type="PANTHER" id="PTHR30250:SF11">
    <property type="entry name" value="O-ANTIGEN TRANSPORTER-RELATED"/>
    <property type="match status" value="1"/>
</dbReference>
<dbReference type="RefSeq" id="WP_102872589.1">
    <property type="nucleotide sequence ID" value="NZ_JAQCOW010000064.1"/>
</dbReference>
<keyword evidence="3 6" id="KW-0812">Transmembrane</keyword>
<dbReference type="EMBL" id="JARPWH010000052">
    <property type="protein sequence ID" value="MDT2403463.1"/>
    <property type="molecule type" value="Genomic_DNA"/>
</dbReference>
<sequence>MGKYKKLVGNSAVFAAGNLGSKLISFIMVPLYTYYLTTQEYGTVELITTTISLLLPMVSFGIGVGVLRYALEKDIDNAIVVSNSIALTLGSLLIGIIITPFLKMIGLFEGSVTLFAFLLLLQILTQVMAQFARGNGQVKVFALNGMIKTFTIGLANICLLMYFHLGLNGYLLSLIIAEIVSLLYLTLTTPYFKLFRFNLINKSFMKELIYFSLPTIPNDVLWWFVNSSSRYFILFLMGISYNGIYAVASKIPSLISMMQSVFSQAWQISLVDERESKNREAFHETTFKYYAFLLFFCASSVMVVLKFFIRHFVADAYYISWTVTPLLLLSSIYSAFIGFYGQFYIAEKKTRGLMNTSIVSGVISIILNYVCISLFGLIGVGIAAMVSLFVGWLIRIYDTRKFIKFSVNVKTLVSYHIVIFMQIVLIFLFDNFKLIVLEFLIWLIFLFVNKDLIISFFKTIIRKEK</sequence>
<keyword evidence="4 6" id="KW-1133">Transmembrane helix</keyword>
<feature type="transmembrane region" description="Helical" evidence="6">
    <location>
        <begin position="47"/>
        <end position="71"/>
    </location>
</feature>
<keyword evidence="2" id="KW-1003">Cell membrane</keyword>
<feature type="transmembrane region" description="Helical" evidence="6">
    <location>
        <begin position="141"/>
        <end position="163"/>
    </location>
</feature>
<keyword evidence="5 6" id="KW-0472">Membrane</keyword>
<organism evidence="7 8">
    <name type="scientific">Enterococcus avium</name>
    <name type="common">Streptococcus avium</name>
    <dbReference type="NCBI Taxonomy" id="33945"/>
    <lineage>
        <taxon>Bacteria</taxon>
        <taxon>Bacillati</taxon>
        <taxon>Bacillota</taxon>
        <taxon>Bacilli</taxon>
        <taxon>Lactobacillales</taxon>
        <taxon>Enterococcaceae</taxon>
        <taxon>Enterococcus</taxon>
    </lineage>
</organism>
<feature type="transmembrane region" description="Helical" evidence="6">
    <location>
        <begin position="169"/>
        <end position="187"/>
    </location>
</feature>
<evidence type="ECO:0000256" key="3">
    <source>
        <dbReference type="ARBA" id="ARBA00022692"/>
    </source>
</evidence>
<dbReference type="InterPro" id="IPR002797">
    <property type="entry name" value="Polysacc_synth"/>
</dbReference>
<name>A0A2N8Q2M1_ENTAV</name>
<dbReference type="Proteomes" id="UP001260773">
    <property type="component" value="Unassembled WGS sequence"/>
</dbReference>